<organism evidence="2">
    <name type="scientific">marine sediment metagenome</name>
    <dbReference type="NCBI Taxonomy" id="412755"/>
    <lineage>
        <taxon>unclassified sequences</taxon>
        <taxon>metagenomes</taxon>
        <taxon>ecological metagenomes</taxon>
    </lineage>
</organism>
<gene>
    <name evidence="2" type="ORF">LCGC14_0311740</name>
</gene>
<feature type="compositionally biased region" description="Basic and acidic residues" evidence="1">
    <location>
        <begin position="23"/>
        <end position="37"/>
    </location>
</feature>
<sequence>MRQPRLLLAGLLTLCVATAHAQEHGHGSKDHHDHANEPGDSLAAHQHGVGSLNLIVDGATIEIELNSPANNLIGFEHTPSSEADIARVKDAMSALKQANDLFLLPAAADCTAEAVELESPLFQAVADEGHVDDSTHEHQGHVDASADGATHSDIQAHYRFTCSEPAALDQIEVAVFAVFPATEKLILQAIGERGQQGGELTAENNIIRF</sequence>
<proteinExistence type="predicted"/>
<dbReference type="EMBL" id="LAZR01000204">
    <property type="protein sequence ID" value="KKN82188.1"/>
    <property type="molecule type" value="Genomic_DNA"/>
</dbReference>
<evidence type="ECO:0008006" key="3">
    <source>
        <dbReference type="Google" id="ProtNLM"/>
    </source>
</evidence>
<feature type="region of interest" description="Disordered" evidence="1">
    <location>
        <begin position="23"/>
        <end position="44"/>
    </location>
</feature>
<evidence type="ECO:0000313" key="2">
    <source>
        <dbReference type="EMBL" id="KKN82188.1"/>
    </source>
</evidence>
<name>A0A0F9WTM2_9ZZZZ</name>
<dbReference type="AlphaFoldDB" id="A0A0F9WTM2"/>
<protein>
    <recommendedName>
        <fullName evidence="3">DUF2796 domain-containing protein</fullName>
    </recommendedName>
</protein>
<accession>A0A0F9WTM2</accession>
<reference evidence="2" key="1">
    <citation type="journal article" date="2015" name="Nature">
        <title>Complex archaea that bridge the gap between prokaryotes and eukaryotes.</title>
        <authorList>
            <person name="Spang A."/>
            <person name="Saw J.H."/>
            <person name="Jorgensen S.L."/>
            <person name="Zaremba-Niedzwiedzka K."/>
            <person name="Martijn J."/>
            <person name="Lind A.E."/>
            <person name="van Eijk R."/>
            <person name="Schleper C."/>
            <person name="Guy L."/>
            <person name="Ettema T.J."/>
        </authorList>
    </citation>
    <scope>NUCLEOTIDE SEQUENCE</scope>
</reference>
<comment type="caution">
    <text evidence="2">The sequence shown here is derived from an EMBL/GenBank/DDBJ whole genome shotgun (WGS) entry which is preliminary data.</text>
</comment>
<evidence type="ECO:0000256" key="1">
    <source>
        <dbReference type="SAM" id="MobiDB-lite"/>
    </source>
</evidence>
<dbReference type="Pfam" id="PF10986">
    <property type="entry name" value="ZrgA"/>
    <property type="match status" value="1"/>
</dbReference>
<dbReference type="InterPro" id="IPR021253">
    <property type="entry name" value="ZrgA-like"/>
</dbReference>